<proteinExistence type="inferred from homology"/>
<dbReference type="Gene3D" id="3.40.50.620">
    <property type="entry name" value="HUPs"/>
    <property type="match status" value="1"/>
</dbReference>
<organism evidence="3 4">
    <name type="scientific">Jeotgalicoccus meleagridis</name>
    <dbReference type="NCBI Taxonomy" id="2759181"/>
    <lineage>
        <taxon>Bacteria</taxon>
        <taxon>Bacillati</taxon>
        <taxon>Bacillota</taxon>
        <taxon>Bacilli</taxon>
        <taxon>Bacillales</taxon>
        <taxon>Staphylococcaceae</taxon>
        <taxon>Jeotgalicoccus</taxon>
    </lineage>
</organism>
<dbReference type="InterPro" id="IPR006016">
    <property type="entry name" value="UspA"/>
</dbReference>
<evidence type="ECO:0000313" key="3">
    <source>
        <dbReference type="EMBL" id="CAD2071765.1"/>
    </source>
</evidence>
<dbReference type="RefSeq" id="WP_185124940.1">
    <property type="nucleotide sequence ID" value="NZ_CAJEWD010000003.1"/>
</dbReference>
<reference evidence="3 4" key="1">
    <citation type="submission" date="2020-07" db="EMBL/GenBank/DDBJ databases">
        <authorList>
            <person name="Criscuolo A."/>
        </authorList>
    </citation>
    <scope>NUCLEOTIDE SEQUENCE [LARGE SCALE GENOMIC DNA]</scope>
    <source>
        <strain evidence="3">CIP111649</strain>
    </source>
</reference>
<comment type="similarity">
    <text evidence="1">Belongs to the universal stress protein A family.</text>
</comment>
<dbReference type="InterPro" id="IPR014729">
    <property type="entry name" value="Rossmann-like_a/b/a_fold"/>
</dbReference>
<dbReference type="Pfam" id="PF00582">
    <property type="entry name" value="Usp"/>
    <property type="match status" value="1"/>
</dbReference>
<keyword evidence="4" id="KW-1185">Reference proteome</keyword>
<dbReference type="AlphaFoldDB" id="A0A6V7R3Y5"/>
<dbReference type="PANTHER" id="PTHR46268">
    <property type="entry name" value="STRESS RESPONSE PROTEIN NHAX"/>
    <property type="match status" value="1"/>
</dbReference>
<dbReference type="PRINTS" id="PR01438">
    <property type="entry name" value="UNVRSLSTRESS"/>
</dbReference>
<gene>
    <name evidence="3" type="primary">nhaX</name>
    <name evidence="3" type="ORF">JEODO184_00396</name>
</gene>
<sequence>MYKTILLAVDGSENSLRATDEAVKIASLIPDCQIVVVFVADFSKSKNEILHAQGKEELEYARRKKMLPVEEKINSKNINYQLKILRGNPGPTIIEHADQEKADMVVIGSRGLNTLQEMVLGSVSHEVMKNANCPVLIVK</sequence>
<accession>A0A6V7R3Y5</accession>
<protein>
    <submittedName>
        <fullName evidence="3">Stress response protein NhaX</fullName>
    </submittedName>
</protein>
<dbReference type="EMBL" id="CAJEWD010000003">
    <property type="protein sequence ID" value="CAD2071765.1"/>
    <property type="molecule type" value="Genomic_DNA"/>
</dbReference>
<dbReference type="Proteomes" id="UP000589351">
    <property type="component" value="Unassembled WGS sequence"/>
</dbReference>
<dbReference type="CDD" id="cd00293">
    <property type="entry name" value="USP-like"/>
    <property type="match status" value="1"/>
</dbReference>
<comment type="caution">
    <text evidence="3">The sequence shown here is derived from an EMBL/GenBank/DDBJ whole genome shotgun (WGS) entry which is preliminary data.</text>
</comment>
<dbReference type="SUPFAM" id="SSF52402">
    <property type="entry name" value="Adenine nucleotide alpha hydrolases-like"/>
    <property type="match status" value="1"/>
</dbReference>
<name>A0A6V7R3Y5_9STAP</name>
<dbReference type="PANTHER" id="PTHR46268:SF6">
    <property type="entry name" value="UNIVERSAL STRESS PROTEIN UP12"/>
    <property type="match status" value="1"/>
</dbReference>
<evidence type="ECO:0000256" key="1">
    <source>
        <dbReference type="ARBA" id="ARBA00008791"/>
    </source>
</evidence>
<feature type="domain" description="UspA" evidence="2">
    <location>
        <begin position="1"/>
        <end position="139"/>
    </location>
</feature>
<dbReference type="InterPro" id="IPR006015">
    <property type="entry name" value="Universal_stress_UspA"/>
</dbReference>
<evidence type="ECO:0000313" key="4">
    <source>
        <dbReference type="Proteomes" id="UP000589351"/>
    </source>
</evidence>
<evidence type="ECO:0000259" key="2">
    <source>
        <dbReference type="Pfam" id="PF00582"/>
    </source>
</evidence>